<sequence length="349" mass="37190">MTTPTPKNSLSEVRTSLENRDIEKEKEKLEMPFDCGNVGFSAAESIFTFFNMKWTYIGAFLIFEVGSIICAAASTSTVFIIGRALAGVGAAGMFCGGLLIIAHAVPKIKRPLYMSTVSTMYGIAAVAGPLLGGLITDSKKLTWRFCFWLNVPFGVLAMAYYVPIYFQAVRSLSAQDSGLRTLIFGVTIAIATLAAGYLVTRLGYYVPFMIIGAAIFALGSGLLTSLKLDSGPEKWLSYQVVAGIGYGIPSLMPFYALQAVLSDEDVPTANALIMFSQCLGGSLGLSIAQNIFSSELVKGLRGIEGVNVQMVVDAGASDVVRVVEGLGVEVVQKVLEAYNGGLTKAFCHI</sequence>
<dbReference type="InterPro" id="IPR036259">
    <property type="entry name" value="MFS_trans_sf"/>
</dbReference>
<keyword evidence="8" id="KW-1185">Reference proteome</keyword>
<dbReference type="GO" id="GO:0005886">
    <property type="term" value="C:plasma membrane"/>
    <property type="evidence" value="ECO:0007669"/>
    <property type="project" value="TreeGrafter"/>
</dbReference>
<dbReference type="Gene3D" id="1.20.1250.20">
    <property type="entry name" value="MFS general substrate transporter like domains"/>
    <property type="match status" value="2"/>
</dbReference>
<reference evidence="7 8" key="1">
    <citation type="journal article" date="2012" name="Eukaryot. Cell">
        <title>Genome sequence of the fungus Glarea lozoyensis: the first genome sequence of a species from the Helotiaceae family.</title>
        <authorList>
            <person name="Youssar L."/>
            <person name="Gruening B.A."/>
            <person name="Erxleben A."/>
            <person name="Guenther S."/>
            <person name="Huettel W."/>
        </authorList>
    </citation>
    <scope>NUCLEOTIDE SEQUENCE [LARGE SCALE GENOMIC DNA]</scope>
    <source>
        <strain evidence="8">ATCC 74030 / MF5533</strain>
    </source>
</reference>
<keyword evidence="4 5" id="KW-0472">Membrane</keyword>
<evidence type="ECO:0000259" key="6">
    <source>
        <dbReference type="PROSITE" id="PS50850"/>
    </source>
</evidence>
<gene>
    <name evidence="7" type="ORF">M7I_3211</name>
</gene>
<feature type="transmembrane region" description="Helical" evidence="5">
    <location>
        <begin position="80"/>
        <end position="105"/>
    </location>
</feature>
<dbReference type="InterPro" id="IPR020846">
    <property type="entry name" value="MFS_dom"/>
</dbReference>
<dbReference type="EMBL" id="AGUE01000073">
    <property type="protein sequence ID" value="EHL00820.1"/>
    <property type="molecule type" value="Genomic_DNA"/>
</dbReference>
<evidence type="ECO:0000256" key="2">
    <source>
        <dbReference type="ARBA" id="ARBA00022692"/>
    </source>
</evidence>
<feature type="transmembrane region" description="Helical" evidence="5">
    <location>
        <begin position="147"/>
        <end position="166"/>
    </location>
</feature>
<dbReference type="PROSITE" id="PS50850">
    <property type="entry name" value="MFS"/>
    <property type="match status" value="1"/>
</dbReference>
<feature type="transmembrane region" description="Helical" evidence="5">
    <location>
        <begin position="54"/>
        <end position="74"/>
    </location>
</feature>
<feature type="transmembrane region" description="Helical" evidence="5">
    <location>
        <begin position="178"/>
        <end position="198"/>
    </location>
</feature>
<dbReference type="OrthoDB" id="10021397at2759"/>
<feature type="domain" description="Major facilitator superfamily (MFS) profile" evidence="6">
    <location>
        <begin position="1"/>
        <end position="349"/>
    </location>
</feature>
<dbReference type="GO" id="GO:0022857">
    <property type="term" value="F:transmembrane transporter activity"/>
    <property type="evidence" value="ECO:0007669"/>
    <property type="project" value="InterPro"/>
</dbReference>
<evidence type="ECO:0000256" key="4">
    <source>
        <dbReference type="ARBA" id="ARBA00023136"/>
    </source>
</evidence>
<dbReference type="AlphaFoldDB" id="H0EKX7"/>
<organism evidence="7 8">
    <name type="scientific">Glarea lozoyensis (strain ATCC 74030 / MF5533)</name>
    <dbReference type="NCBI Taxonomy" id="1104152"/>
    <lineage>
        <taxon>Eukaryota</taxon>
        <taxon>Fungi</taxon>
        <taxon>Dikarya</taxon>
        <taxon>Ascomycota</taxon>
        <taxon>Pezizomycotina</taxon>
        <taxon>Leotiomycetes</taxon>
        <taxon>Helotiales</taxon>
        <taxon>Helotiaceae</taxon>
        <taxon>Glarea</taxon>
    </lineage>
</organism>
<proteinExistence type="predicted"/>
<dbReference type="PANTHER" id="PTHR23501:SF199">
    <property type="entry name" value="MFS EFFLUX TRANSPORTER INPD-RELATED"/>
    <property type="match status" value="1"/>
</dbReference>
<evidence type="ECO:0000313" key="7">
    <source>
        <dbReference type="EMBL" id="EHL00820.1"/>
    </source>
</evidence>
<evidence type="ECO:0000256" key="1">
    <source>
        <dbReference type="ARBA" id="ARBA00004141"/>
    </source>
</evidence>
<dbReference type="SUPFAM" id="SSF103473">
    <property type="entry name" value="MFS general substrate transporter"/>
    <property type="match status" value="1"/>
</dbReference>
<dbReference type="PANTHER" id="PTHR23501">
    <property type="entry name" value="MAJOR FACILITATOR SUPERFAMILY"/>
    <property type="match status" value="1"/>
</dbReference>
<keyword evidence="3 5" id="KW-1133">Transmembrane helix</keyword>
<evidence type="ECO:0000256" key="5">
    <source>
        <dbReference type="SAM" id="Phobius"/>
    </source>
</evidence>
<comment type="subcellular location">
    <subcellularLocation>
        <location evidence="1">Membrane</location>
        <topology evidence="1">Multi-pass membrane protein</topology>
    </subcellularLocation>
</comment>
<dbReference type="Proteomes" id="UP000005446">
    <property type="component" value="Unassembled WGS sequence"/>
</dbReference>
<comment type="caution">
    <text evidence="7">The sequence shown here is derived from an EMBL/GenBank/DDBJ whole genome shotgun (WGS) entry which is preliminary data.</text>
</comment>
<feature type="transmembrane region" description="Helical" evidence="5">
    <location>
        <begin position="204"/>
        <end position="223"/>
    </location>
</feature>
<feature type="transmembrane region" description="Helical" evidence="5">
    <location>
        <begin position="235"/>
        <end position="257"/>
    </location>
</feature>
<feature type="transmembrane region" description="Helical" evidence="5">
    <location>
        <begin position="112"/>
        <end position="135"/>
    </location>
</feature>
<dbReference type="InParanoid" id="H0EKX7"/>
<dbReference type="Pfam" id="PF07690">
    <property type="entry name" value="MFS_1"/>
    <property type="match status" value="1"/>
</dbReference>
<accession>H0EKX7</accession>
<evidence type="ECO:0000256" key="3">
    <source>
        <dbReference type="ARBA" id="ARBA00022989"/>
    </source>
</evidence>
<keyword evidence="2 5" id="KW-0812">Transmembrane</keyword>
<dbReference type="HOGENOM" id="CLU_794656_0_0_1"/>
<dbReference type="InterPro" id="IPR011701">
    <property type="entry name" value="MFS"/>
</dbReference>
<name>H0EKX7_GLAL7</name>
<protein>
    <submittedName>
        <fullName evidence="7">Putative Vacuolar basic amino acid transporter 5</fullName>
    </submittedName>
</protein>
<evidence type="ECO:0000313" key="8">
    <source>
        <dbReference type="Proteomes" id="UP000005446"/>
    </source>
</evidence>